<evidence type="ECO:0000256" key="3">
    <source>
        <dbReference type="ARBA" id="ARBA00006702"/>
    </source>
</evidence>
<dbReference type="GO" id="GO:0046872">
    <property type="term" value="F:metal ion binding"/>
    <property type="evidence" value="ECO:0007669"/>
    <property type="project" value="UniProtKB-KW"/>
</dbReference>
<dbReference type="SUPFAM" id="SSF81606">
    <property type="entry name" value="PP2C-like"/>
    <property type="match status" value="1"/>
</dbReference>
<dbReference type="InterPro" id="IPR001932">
    <property type="entry name" value="PPM-type_phosphatase-like_dom"/>
</dbReference>
<dbReference type="CDD" id="cd00143">
    <property type="entry name" value="PP2Cc"/>
    <property type="match status" value="1"/>
</dbReference>
<feature type="domain" description="PPM-type phosphatase" evidence="12">
    <location>
        <begin position="45"/>
        <end position="307"/>
    </location>
</feature>
<name>A0A9D4UE97_ADICA</name>
<dbReference type="InterPro" id="IPR036457">
    <property type="entry name" value="PPM-type-like_dom_sf"/>
</dbReference>
<keyword evidence="8" id="KW-0904">Protein phosphatase</keyword>
<evidence type="ECO:0000259" key="12">
    <source>
        <dbReference type="PROSITE" id="PS51746"/>
    </source>
</evidence>
<dbReference type="GO" id="GO:0004722">
    <property type="term" value="F:protein serine/threonine phosphatase activity"/>
    <property type="evidence" value="ECO:0007669"/>
    <property type="project" value="UniProtKB-EC"/>
</dbReference>
<organism evidence="13 14">
    <name type="scientific">Adiantum capillus-veneris</name>
    <name type="common">Maidenhair fern</name>
    <dbReference type="NCBI Taxonomy" id="13818"/>
    <lineage>
        <taxon>Eukaryota</taxon>
        <taxon>Viridiplantae</taxon>
        <taxon>Streptophyta</taxon>
        <taxon>Embryophyta</taxon>
        <taxon>Tracheophyta</taxon>
        <taxon>Polypodiopsida</taxon>
        <taxon>Polypodiidae</taxon>
        <taxon>Polypodiales</taxon>
        <taxon>Pteridineae</taxon>
        <taxon>Pteridaceae</taxon>
        <taxon>Vittarioideae</taxon>
        <taxon>Adiantum</taxon>
    </lineage>
</organism>
<comment type="cofactor">
    <cofactor evidence="2">
        <name>Mg(2+)</name>
        <dbReference type="ChEBI" id="CHEBI:18420"/>
    </cofactor>
</comment>
<comment type="catalytic activity">
    <reaction evidence="10">
        <text>O-phospho-L-seryl-[protein] + H2O = L-seryl-[protein] + phosphate</text>
        <dbReference type="Rhea" id="RHEA:20629"/>
        <dbReference type="Rhea" id="RHEA-COMP:9863"/>
        <dbReference type="Rhea" id="RHEA-COMP:11604"/>
        <dbReference type="ChEBI" id="CHEBI:15377"/>
        <dbReference type="ChEBI" id="CHEBI:29999"/>
        <dbReference type="ChEBI" id="CHEBI:43474"/>
        <dbReference type="ChEBI" id="CHEBI:83421"/>
        <dbReference type="EC" id="3.1.3.16"/>
    </reaction>
</comment>
<dbReference type="AlphaFoldDB" id="A0A9D4UE97"/>
<sequence length="440" mass="47744">MNGQHLASSVRQVHDAQSKQGQLVSLSHLLSRELQNQRIQRPMIRCGHAAQQKKGEDFTIINTNCQRIPGDCSSAFAVFAILDGHNGAAAATYARDNLLKDVMGLMPTSLSQDEWLALLPKALVAGFIKTDKEFQNRKQSSGTTVTFVVVDGWTVTVASVGDSRCILDSQSGAISTLTVDHRLEENIEERNRVAASGGQVGRLSLIDGVEIGPLRCWPGGLCLSRSIGDMDVGKFIVPIPHVKQVKLSSAGGRLILASDGVWDALSCERVAKCCRGLPAELAARQVVKEALQARGLQDDTTCLVVDIMPPKLPSPAGPPSRRRSKLKTLFFWRWSQRQRAKSPDRPAEVEVVEALFEDSSSILAERFGADASAAAAHEVFHCAVCQMDLTPREGISVHAGSFFSMSSKPWEGPFLCAFCKLKQDAMDGKKQQTILGDVLA</sequence>
<dbReference type="SMART" id="SM00332">
    <property type="entry name" value="PP2Cc"/>
    <property type="match status" value="1"/>
</dbReference>
<comment type="cofactor">
    <cofactor evidence="1">
        <name>Mn(2+)</name>
        <dbReference type="ChEBI" id="CHEBI:29035"/>
    </cofactor>
</comment>
<comment type="similarity">
    <text evidence="3">Belongs to the PP2C family.</text>
</comment>
<accession>A0A9D4UE97</accession>
<dbReference type="EC" id="3.1.3.16" evidence="4"/>
<reference evidence="13" key="1">
    <citation type="submission" date="2021-01" db="EMBL/GenBank/DDBJ databases">
        <title>Adiantum capillus-veneris genome.</title>
        <authorList>
            <person name="Fang Y."/>
            <person name="Liao Q."/>
        </authorList>
    </citation>
    <scope>NUCLEOTIDE SEQUENCE</scope>
    <source>
        <strain evidence="13">H3</strain>
        <tissue evidence="13">Leaf</tissue>
    </source>
</reference>
<evidence type="ECO:0000256" key="11">
    <source>
        <dbReference type="ARBA" id="ARBA00048336"/>
    </source>
</evidence>
<evidence type="ECO:0000256" key="5">
    <source>
        <dbReference type="ARBA" id="ARBA00022723"/>
    </source>
</evidence>
<evidence type="ECO:0000256" key="9">
    <source>
        <dbReference type="ARBA" id="ARBA00023211"/>
    </source>
</evidence>
<dbReference type="OrthoDB" id="10264738at2759"/>
<gene>
    <name evidence="13" type="ORF">GOP47_0020409</name>
</gene>
<keyword evidence="14" id="KW-1185">Reference proteome</keyword>
<dbReference type="Pfam" id="PF00481">
    <property type="entry name" value="PP2C"/>
    <property type="match status" value="1"/>
</dbReference>
<evidence type="ECO:0000256" key="6">
    <source>
        <dbReference type="ARBA" id="ARBA00022801"/>
    </source>
</evidence>
<dbReference type="EMBL" id="JABFUD020000019">
    <property type="protein sequence ID" value="KAI5065714.1"/>
    <property type="molecule type" value="Genomic_DNA"/>
</dbReference>
<keyword evidence="7" id="KW-0460">Magnesium</keyword>
<evidence type="ECO:0000313" key="13">
    <source>
        <dbReference type="EMBL" id="KAI5065714.1"/>
    </source>
</evidence>
<dbReference type="SMART" id="SM00331">
    <property type="entry name" value="PP2C_SIG"/>
    <property type="match status" value="1"/>
</dbReference>
<evidence type="ECO:0000256" key="8">
    <source>
        <dbReference type="ARBA" id="ARBA00022912"/>
    </source>
</evidence>
<evidence type="ECO:0000313" key="14">
    <source>
        <dbReference type="Proteomes" id="UP000886520"/>
    </source>
</evidence>
<evidence type="ECO:0000256" key="1">
    <source>
        <dbReference type="ARBA" id="ARBA00001936"/>
    </source>
</evidence>
<evidence type="ECO:0000256" key="4">
    <source>
        <dbReference type="ARBA" id="ARBA00013081"/>
    </source>
</evidence>
<evidence type="ECO:0000256" key="7">
    <source>
        <dbReference type="ARBA" id="ARBA00022842"/>
    </source>
</evidence>
<dbReference type="PANTHER" id="PTHR47992">
    <property type="entry name" value="PROTEIN PHOSPHATASE"/>
    <property type="match status" value="1"/>
</dbReference>
<evidence type="ECO:0000256" key="2">
    <source>
        <dbReference type="ARBA" id="ARBA00001946"/>
    </source>
</evidence>
<comment type="caution">
    <text evidence="13">The sequence shown here is derived from an EMBL/GenBank/DDBJ whole genome shotgun (WGS) entry which is preliminary data.</text>
</comment>
<evidence type="ECO:0000256" key="10">
    <source>
        <dbReference type="ARBA" id="ARBA00047761"/>
    </source>
</evidence>
<keyword evidence="5" id="KW-0479">Metal-binding</keyword>
<keyword evidence="9" id="KW-0464">Manganese</keyword>
<dbReference type="Proteomes" id="UP000886520">
    <property type="component" value="Chromosome 19"/>
</dbReference>
<comment type="catalytic activity">
    <reaction evidence="11">
        <text>O-phospho-L-threonyl-[protein] + H2O = L-threonyl-[protein] + phosphate</text>
        <dbReference type="Rhea" id="RHEA:47004"/>
        <dbReference type="Rhea" id="RHEA-COMP:11060"/>
        <dbReference type="Rhea" id="RHEA-COMP:11605"/>
        <dbReference type="ChEBI" id="CHEBI:15377"/>
        <dbReference type="ChEBI" id="CHEBI:30013"/>
        <dbReference type="ChEBI" id="CHEBI:43474"/>
        <dbReference type="ChEBI" id="CHEBI:61977"/>
        <dbReference type="EC" id="3.1.3.16"/>
    </reaction>
</comment>
<proteinExistence type="inferred from homology"/>
<dbReference type="Gene3D" id="3.60.40.10">
    <property type="entry name" value="PPM-type phosphatase domain"/>
    <property type="match status" value="1"/>
</dbReference>
<dbReference type="PROSITE" id="PS51746">
    <property type="entry name" value="PPM_2"/>
    <property type="match status" value="1"/>
</dbReference>
<dbReference type="InterPro" id="IPR015655">
    <property type="entry name" value="PP2C"/>
</dbReference>
<dbReference type="FunFam" id="3.60.40.10:FF:000013">
    <property type="entry name" value="probable protein phosphatase 2C 5"/>
    <property type="match status" value="1"/>
</dbReference>
<keyword evidence="6" id="KW-0378">Hydrolase</keyword>
<protein>
    <recommendedName>
        <fullName evidence="4">protein-serine/threonine phosphatase</fullName>
        <ecNumber evidence="4">3.1.3.16</ecNumber>
    </recommendedName>
</protein>